<dbReference type="SUPFAM" id="SSF49785">
    <property type="entry name" value="Galactose-binding domain-like"/>
    <property type="match status" value="1"/>
</dbReference>
<dbReference type="Gene3D" id="2.60.40.10">
    <property type="entry name" value="Immunoglobulins"/>
    <property type="match status" value="1"/>
</dbReference>
<dbReference type="SUPFAM" id="SSF49265">
    <property type="entry name" value="Fibronectin type III"/>
    <property type="match status" value="1"/>
</dbReference>
<accession>A0A6B8RC53</accession>
<gene>
    <name evidence="2" type="ORF">EHS13_02810</name>
</gene>
<dbReference type="PROSITE" id="PS50853">
    <property type="entry name" value="FN3"/>
    <property type="match status" value="1"/>
</dbReference>
<keyword evidence="3" id="KW-1185">Reference proteome</keyword>
<dbReference type="Gene3D" id="3.20.20.80">
    <property type="entry name" value="Glycosidases"/>
    <property type="match status" value="1"/>
</dbReference>
<feature type="domain" description="Fibronectin type-III" evidence="1">
    <location>
        <begin position="81"/>
        <end position="168"/>
    </location>
</feature>
<dbReference type="Proteomes" id="UP000426246">
    <property type="component" value="Chromosome"/>
</dbReference>
<dbReference type="CDD" id="cd00063">
    <property type="entry name" value="FN3"/>
    <property type="match status" value="1"/>
</dbReference>
<dbReference type="OrthoDB" id="6044697at2"/>
<dbReference type="KEGG" id="ppsc:EHS13_02810"/>
<sequence>MTVARPTTQLWSDAETFNGDFKPMDLNVLLADMNAAKPYVTKFLSFSFNHYISPQQVNPFYYTTYKNYVNSGVMDSTIPTTPTSLTAVTQNVMTINLNWSAATDNTGVVGYKIYRNSELVWTAYTNGTSFVDTQLNAGTLYSYTIQAFDAAGNNSGQSSSASATTSAATSYPTNLALSKTYTTTIPADTAYPDSGGELTNGVYDGTIVYQNAAFQGRNTGSLTSFTIDLGTSQSIKELTANFLQIKTGFIFLPNTVTFSVSPNNTTFTQVGSVITKPAVSAADQNKIYRLTNLTGITGRYVKIDLLPGSSAWTFMDEIQVRQ</sequence>
<reference evidence="3" key="1">
    <citation type="submission" date="2018-11" db="EMBL/GenBank/DDBJ databases">
        <title>Complete genome sequence of Paenibacillus sp. ML311-T8.</title>
        <authorList>
            <person name="Nam Y.-D."/>
            <person name="Kang J."/>
            <person name="Chung W.-H."/>
            <person name="Park Y.S."/>
        </authorList>
    </citation>
    <scope>NUCLEOTIDE SEQUENCE [LARGE SCALE GENOMIC DNA]</scope>
    <source>
        <strain evidence="3">ML311-T8</strain>
    </source>
</reference>
<evidence type="ECO:0000313" key="3">
    <source>
        <dbReference type="Proteomes" id="UP000426246"/>
    </source>
</evidence>
<dbReference type="InterPro" id="IPR008979">
    <property type="entry name" value="Galactose-bd-like_sf"/>
</dbReference>
<evidence type="ECO:0000313" key="2">
    <source>
        <dbReference type="EMBL" id="QGQ93909.1"/>
    </source>
</evidence>
<dbReference type="InterPro" id="IPR036116">
    <property type="entry name" value="FN3_sf"/>
</dbReference>
<proteinExistence type="predicted"/>
<dbReference type="AlphaFoldDB" id="A0A6B8RC53"/>
<dbReference type="InterPro" id="IPR003961">
    <property type="entry name" value="FN3_dom"/>
</dbReference>
<dbReference type="Pfam" id="PF14488">
    <property type="entry name" value="DUF4434"/>
    <property type="match status" value="1"/>
</dbReference>
<protein>
    <submittedName>
        <fullName evidence="2">DUF5109 domain-containing protein</fullName>
    </submittedName>
</protein>
<dbReference type="EMBL" id="CP034235">
    <property type="protein sequence ID" value="QGQ93909.1"/>
    <property type="molecule type" value="Genomic_DNA"/>
</dbReference>
<name>A0A6B8RC53_9BACL</name>
<dbReference type="Gene3D" id="2.60.120.260">
    <property type="entry name" value="Galactose-binding domain-like"/>
    <property type="match status" value="1"/>
</dbReference>
<dbReference type="InterPro" id="IPR027849">
    <property type="entry name" value="DUF4434"/>
</dbReference>
<organism evidence="2 3">
    <name type="scientific">Paenibacillus psychroresistens</name>
    <dbReference type="NCBI Taxonomy" id="1778678"/>
    <lineage>
        <taxon>Bacteria</taxon>
        <taxon>Bacillati</taxon>
        <taxon>Bacillota</taxon>
        <taxon>Bacilli</taxon>
        <taxon>Bacillales</taxon>
        <taxon>Paenibacillaceae</taxon>
        <taxon>Paenibacillus</taxon>
    </lineage>
</organism>
<evidence type="ECO:0000259" key="1">
    <source>
        <dbReference type="PROSITE" id="PS50853"/>
    </source>
</evidence>
<dbReference type="InterPro" id="IPR013783">
    <property type="entry name" value="Ig-like_fold"/>
</dbReference>
<dbReference type="SMART" id="SM00060">
    <property type="entry name" value="FN3"/>
    <property type="match status" value="1"/>
</dbReference>